<evidence type="ECO:0000256" key="3">
    <source>
        <dbReference type="ARBA" id="ARBA00011738"/>
    </source>
</evidence>
<dbReference type="FunFam" id="3.90.1150.10:FF:000001">
    <property type="entry name" value="Aspartate aminotransferase"/>
    <property type="match status" value="1"/>
</dbReference>
<dbReference type="InterPro" id="IPR015421">
    <property type="entry name" value="PyrdxlP-dep_Trfase_major"/>
</dbReference>
<dbReference type="GO" id="GO:0030170">
    <property type="term" value="F:pyridoxal phosphate binding"/>
    <property type="evidence" value="ECO:0007669"/>
    <property type="project" value="InterPro"/>
</dbReference>
<dbReference type="FunFam" id="3.40.640.10:FF:000066">
    <property type="entry name" value="Aspartate aminotransferase"/>
    <property type="match status" value="1"/>
</dbReference>
<gene>
    <name evidence="10" type="ORF">ATY40_BA7501340</name>
</gene>
<dbReference type="GO" id="GO:0006533">
    <property type="term" value="P:L-aspartate catabolic process"/>
    <property type="evidence" value="ECO:0007669"/>
    <property type="project" value="TreeGrafter"/>
</dbReference>
<dbReference type="PRINTS" id="PR00799">
    <property type="entry name" value="TRANSAMINASE"/>
</dbReference>
<feature type="domain" description="Aminotransferase class I/classII large" evidence="9">
    <location>
        <begin position="45"/>
        <end position="420"/>
    </location>
</feature>
<evidence type="ECO:0000259" key="9">
    <source>
        <dbReference type="Pfam" id="PF00155"/>
    </source>
</evidence>
<evidence type="ECO:0000313" key="11">
    <source>
        <dbReference type="Proteomes" id="UP000094565"/>
    </source>
</evidence>
<proteinExistence type="inferred from homology"/>
<dbReference type="PANTHER" id="PTHR11879">
    <property type="entry name" value="ASPARTATE AMINOTRANSFERASE"/>
    <property type="match status" value="1"/>
</dbReference>
<comment type="miscellaneous">
    <text evidence="8">In eukaryotes there are cytoplasmic, mitochondrial and chloroplastic isozymes.</text>
</comment>
<name>A0A1B2J744_PICPA</name>
<evidence type="ECO:0000256" key="1">
    <source>
        <dbReference type="ARBA" id="ARBA00001933"/>
    </source>
</evidence>
<dbReference type="Gene3D" id="3.90.1150.10">
    <property type="entry name" value="Aspartate Aminotransferase, domain 1"/>
    <property type="match status" value="1"/>
</dbReference>
<organism evidence="10 11">
    <name type="scientific">Komagataella pastoris</name>
    <name type="common">Yeast</name>
    <name type="synonym">Pichia pastoris</name>
    <dbReference type="NCBI Taxonomy" id="4922"/>
    <lineage>
        <taxon>Eukaryota</taxon>
        <taxon>Fungi</taxon>
        <taxon>Dikarya</taxon>
        <taxon>Ascomycota</taxon>
        <taxon>Saccharomycotina</taxon>
        <taxon>Pichiomycetes</taxon>
        <taxon>Pichiales</taxon>
        <taxon>Pichiaceae</taxon>
        <taxon>Komagataella</taxon>
    </lineage>
</organism>
<evidence type="ECO:0000256" key="4">
    <source>
        <dbReference type="ARBA" id="ARBA00022576"/>
    </source>
</evidence>
<keyword evidence="6" id="KW-0663">Pyridoxal phosphate</keyword>
<comment type="catalytic activity">
    <reaction evidence="7 8">
        <text>L-aspartate + 2-oxoglutarate = oxaloacetate + L-glutamate</text>
        <dbReference type="Rhea" id="RHEA:21824"/>
        <dbReference type="ChEBI" id="CHEBI:16452"/>
        <dbReference type="ChEBI" id="CHEBI:16810"/>
        <dbReference type="ChEBI" id="CHEBI:29985"/>
        <dbReference type="ChEBI" id="CHEBI:29991"/>
        <dbReference type="EC" id="2.6.1.1"/>
    </reaction>
</comment>
<dbReference type="SUPFAM" id="SSF53383">
    <property type="entry name" value="PLP-dependent transferases"/>
    <property type="match status" value="1"/>
</dbReference>
<dbReference type="AlphaFoldDB" id="A0A1B2J744"/>
<keyword evidence="11" id="KW-1185">Reference proteome</keyword>
<keyword evidence="4 8" id="KW-0032">Aminotransferase</keyword>
<dbReference type="Pfam" id="PF00155">
    <property type="entry name" value="Aminotran_1_2"/>
    <property type="match status" value="1"/>
</dbReference>
<dbReference type="InterPro" id="IPR004839">
    <property type="entry name" value="Aminotransferase_I/II_large"/>
</dbReference>
<protein>
    <recommendedName>
        <fullName evidence="8">Aspartate aminotransferase</fullName>
        <ecNumber evidence="8">2.6.1.1</ecNumber>
    </recommendedName>
</protein>
<dbReference type="EC" id="2.6.1.1" evidence="8"/>
<reference evidence="10 11" key="1">
    <citation type="submission" date="2016-02" db="EMBL/GenBank/DDBJ databases">
        <title>Comparative genomic and transcriptomic foundation for Pichia pastoris.</title>
        <authorList>
            <person name="Love K.R."/>
            <person name="Shah K.A."/>
            <person name="Whittaker C.A."/>
            <person name="Wu J."/>
            <person name="Bartlett M.C."/>
            <person name="Ma D."/>
            <person name="Leeson R.L."/>
            <person name="Priest M."/>
            <person name="Young S.K."/>
            <person name="Love J.C."/>
        </authorList>
    </citation>
    <scope>NUCLEOTIDE SEQUENCE [LARGE SCALE GENOMIC DNA]</scope>
    <source>
        <strain evidence="10 11">ATCC 28485</strain>
    </source>
</reference>
<evidence type="ECO:0000256" key="7">
    <source>
        <dbReference type="ARBA" id="ARBA00049185"/>
    </source>
</evidence>
<evidence type="ECO:0000256" key="8">
    <source>
        <dbReference type="RuleBase" id="RU000480"/>
    </source>
</evidence>
<dbReference type="EMBL" id="CP014584">
    <property type="protein sequence ID" value="ANZ73780.1"/>
    <property type="molecule type" value="Genomic_DNA"/>
</dbReference>
<dbReference type="InterPro" id="IPR000796">
    <property type="entry name" value="Asp_trans"/>
</dbReference>
<keyword evidence="5 8" id="KW-0808">Transferase</keyword>
<evidence type="ECO:0000256" key="6">
    <source>
        <dbReference type="ARBA" id="ARBA00022898"/>
    </source>
</evidence>
<dbReference type="PANTHER" id="PTHR11879:SF22">
    <property type="entry name" value="ASPARTATE AMINOTRANSFERASE, MITOCHONDRIAL"/>
    <property type="match status" value="1"/>
</dbReference>
<dbReference type="InterPro" id="IPR015424">
    <property type="entry name" value="PyrdxlP-dep_Trfase"/>
</dbReference>
<sequence length="426" mass="47768">MLASGKRFFSSSSLRQVSAWAKVEKAPADKILGLTVLYNQDTNPSKINLGVGAYRDENGKPWILPSVRKAEEVLIKTEVNKEYVPITGSPKFNELIKQTLYGNDPAGKQLLEQNRIVSSQSISGTGALKVLSEFIKYFHEGPKDVLVPNPTWANHIAILERSGLTTSKYRYYDFNTNQLDKKGLLEDLENAAEGQPVLLHACCHNPTGVDPTLEEFDEIIDVLSRKKLLPVVDMAYQGFRSGNPIDDLSLLFRFNKAVVDGRLDNFVLSQSFAKNMGLYGERVGSLSLITSDADESVRVKSQLEKVIRPIYSSPPSHGSKLVEIVLSDEAIYQQWLKDVKVMSDRLVSMRKLLYDTLKNKYNNPLDWSHLLQQKGMFCYTGLNPEQVAKLIDRSVYLTSDGRISIAGIYEQNVDYLANAIHEVTTN</sequence>
<evidence type="ECO:0000313" key="10">
    <source>
        <dbReference type="EMBL" id="ANZ73780.1"/>
    </source>
</evidence>
<dbReference type="Gene3D" id="3.40.640.10">
    <property type="entry name" value="Type I PLP-dependent aspartate aminotransferase-like (Major domain)"/>
    <property type="match status" value="1"/>
</dbReference>
<dbReference type="NCBIfam" id="NF006719">
    <property type="entry name" value="PRK09257.1"/>
    <property type="match status" value="1"/>
</dbReference>
<dbReference type="GO" id="GO:0005739">
    <property type="term" value="C:mitochondrion"/>
    <property type="evidence" value="ECO:0007669"/>
    <property type="project" value="TreeGrafter"/>
</dbReference>
<accession>A0A1B2J744</accession>
<evidence type="ECO:0000256" key="5">
    <source>
        <dbReference type="ARBA" id="ARBA00022679"/>
    </source>
</evidence>
<dbReference type="CDD" id="cd00609">
    <property type="entry name" value="AAT_like"/>
    <property type="match status" value="1"/>
</dbReference>
<comment type="subunit">
    <text evidence="3 8">Homodimer.</text>
</comment>
<dbReference type="PROSITE" id="PS00105">
    <property type="entry name" value="AA_TRANSFER_CLASS_1"/>
    <property type="match status" value="1"/>
</dbReference>
<dbReference type="Proteomes" id="UP000094565">
    <property type="component" value="Chromosome 1"/>
</dbReference>
<dbReference type="InterPro" id="IPR015422">
    <property type="entry name" value="PyrdxlP-dep_Trfase_small"/>
</dbReference>
<comment type="similarity">
    <text evidence="2">Belongs to the class-I pyridoxal-phosphate-dependent aminotransferase family.</text>
</comment>
<dbReference type="GO" id="GO:0004069">
    <property type="term" value="F:L-aspartate:2-oxoglutarate aminotransferase activity"/>
    <property type="evidence" value="ECO:0007669"/>
    <property type="project" value="UniProtKB-EC"/>
</dbReference>
<comment type="cofactor">
    <cofactor evidence="1">
        <name>pyridoxal 5'-phosphate</name>
        <dbReference type="ChEBI" id="CHEBI:597326"/>
    </cofactor>
</comment>
<dbReference type="InterPro" id="IPR004838">
    <property type="entry name" value="NHTrfase_class1_PyrdxlP-BS"/>
</dbReference>
<dbReference type="OrthoDB" id="6752799at2759"/>
<evidence type="ECO:0000256" key="2">
    <source>
        <dbReference type="ARBA" id="ARBA00007441"/>
    </source>
</evidence>